<evidence type="ECO:0000313" key="2">
    <source>
        <dbReference type="Proteomes" id="UP000551878"/>
    </source>
</evidence>
<dbReference type="Pfam" id="PF10117">
    <property type="entry name" value="McrBC"/>
    <property type="match status" value="1"/>
</dbReference>
<dbReference type="RefSeq" id="WP_221301826.1">
    <property type="nucleotide sequence ID" value="NZ_JACHHB010000002.1"/>
</dbReference>
<accession>A0A840QM66</accession>
<comment type="caution">
    <text evidence="1">The sequence shown here is derived from an EMBL/GenBank/DDBJ whole genome shotgun (WGS) entry which is preliminary data.</text>
</comment>
<protein>
    <submittedName>
        <fullName evidence="1">5-methylcytosine-specific restriction enzyme subunit McrC</fullName>
    </submittedName>
</protein>
<dbReference type="AlphaFoldDB" id="A0A840QM66"/>
<organism evidence="1 2">
    <name type="scientific">Texcoconibacillus texcoconensis</name>
    <dbReference type="NCBI Taxonomy" id="1095777"/>
    <lineage>
        <taxon>Bacteria</taxon>
        <taxon>Bacillati</taxon>
        <taxon>Bacillota</taxon>
        <taxon>Bacilli</taxon>
        <taxon>Bacillales</taxon>
        <taxon>Bacillaceae</taxon>
        <taxon>Texcoconibacillus</taxon>
    </lineage>
</organism>
<sequence length="402" mass="47484">MEWLTLKEYEAQFFSINTITTEMGERIWENYGSKVTVEFPSPKTNEHWLLKSQGWVGYIPINPDMGLYLAPKVSLSNIFRMLEYAYELKSFQFLEGWMECETLQEFYDRLAYLLSQKIQQRLKKGIYHEYQQQVDRLPYVRGKWNVHDMLRRPLDTGVVCEFDEHLSDIEDNQILLWSLKKIRQSELCSEHVQKHIGRAYRALQSQVSLVPLAANKCRNRSYNRMNVDYQPLHVLCQLFLEHMGPHHQTGEQRMLPFIVNMAQLFERFVAQFLSEYLPEKYELKVQERVPIGERSSLYMDIDLVIYDVATGEVKWVIDTKYKTAKLPSQQDIYQAVSYATSKHCAEAILVYPTKHIQSFDEQIGDIRVRSVCFDLEGILEETGQQLLRMIFDSHENEQPMTF</sequence>
<reference evidence="1 2" key="1">
    <citation type="submission" date="2020-08" db="EMBL/GenBank/DDBJ databases">
        <title>Genomic Encyclopedia of Type Strains, Phase IV (KMG-IV): sequencing the most valuable type-strain genomes for metagenomic binning, comparative biology and taxonomic classification.</title>
        <authorList>
            <person name="Goeker M."/>
        </authorList>
    </citation>
    <scope>NUCLEOTIDE SEQUENCE [LARGE SCALE GENOMIC DNA]</scope>
    <source>
        <strain evidence="1 2">DSM 24696</strain>
    </source>
</reference>
<dbReference type="InterPro" id="IPR011604">
    <property type="entry name" value="PDDEXK-like_dom_sf"/>
</dbReference>
<dbReference type="PANTHER" id="PTHR38733">
    <property type="entry name" value="PROTEIN MCRC"/>
    <property type="match status" value="1"/>
</dbReference>
<dbReference type="Proteomes" id="UP000551878">
    <property type="component" value="Unassembled WGS sequence"/>
</dbReference>
<dbReference type="EMBL" id="JACHHB010000002">
    <property type="protein sequence ID" value="MBB5172446.1"/>
    <property type="molecule type" value="Genomic_DNA"/>
</dbReference>
<dbReference type="InterPro" id="IPR019292">
    <property type="entry name" value="McrC"/>
</dbReference>
<name>A0A840QM66_9BACI</name>
<proteinExistence type="predicted"/>
<keyword evidence="2" id="KW-1185">Reference proteome</keyword>
<dbReference type="Gene3D" id="3.90.320.10">
    <property type="match status" value="1"/>
</dbReference>
<gene>
    <name evidence="1" type="ORF">HNQ41_000590</name>
</gene>
<evidence type="ECO:0000313" key="1">
    <source>
        <dbReference type="EMBL" id="MBB5172446.1"/>
    </source>
</evidence>
<dbReference type="PANTHER" id="PTHR38733:SF1">
    <property type="entry name" value="TYPE IV METHYL-DIRECTED RESTRICTION ENZYME ECOKMCRBC"/>
    <property type="match status" value="1"/>
</dbReference>